<dbReference type="AlphaFoldDB" id="A0A6B0SQF7"/>
<protein>
    <recommendedName>
        <fullName evidence="5">Acyl-peptide hydrolase</fullName>
    </recommendedName>
    <alternativeName>
        <fullName evidence="4">Acylaminoacyl-peptidase</fullName>
    </alternativeName>
</protein>
<organism evidence="9 10">
    <name type="scientific">Halobaculum saliterrae</name>
    <dbReference type="NCBI Taxonomy" id="2073113"/>
    <lineage>
        <taxon>Archaea</taxon>
        <taxon>Methanobacteriati</taxon>
        <taxon>Methanobacteriota</taxon>
        <taxon>Stenosarchaea group</taxon>
        <taxon>Halobacteria</taxon>
        <taxon>Halobacteriales</taxon>
        <taxon>Haloferacaceae</taxon>
        <taxon>Halobaculum</taxon>
    </lineage>
</organism>
<evidence type="ECO:0000256" key="5">
    <source>
        <dbReference type="ARBA" id="ARBA00032596"/>
    </source>
</evidence>
<dbReference type="InterPro" id="IPR001375">
    <property type="entry name" value="Peptidase_S9_cat"/>
</dbReference>
<dbReference type="Proteomes" id="UP000437065">
    <property type="component" value="Unassembled WGS sequence"/>
</dbReference>
<evidence type="ECO:0000256" key="1">
    <source>
        <dbReference type="ARBA" id="ARBA00022801"/>
    </source>
</evidence>
<sequence length="624" mass="68665">MTDPTYDIERYLNVRSAHSAAFAPDGTLAFLMDTTGTPQVWSLDEPGAWPEQHTFYDERVTFVDWSPERRELAFGMDEGGNERAQLFRLDPDAGVVTELTGMPEAKHRWGGWSHDGERFAFASNRRDESVFDVYVQGRDETGEEAELVYEGDGWLSVAGWSPDDTRLLVHEARGSFDHDLHVLDIGTGERTHLTPHTSEARFQSPEWSPDGDSVYVCTDHASDTLRLERISLGTDGESGDGGGGPDGGDGDRAGEALGDLFVVEDGGEWNVDGVVVDEDTNRVAYSRNVEGYTELTVGEFTAPDRIDAFAEPDLPECVAGGVSFGPDADRVAVTVTGSTVNTNTYVVDVKSGETTRWTHAATAGISEDTFVEPELVHYPTFDGREIPAFFSTPDDAGEGDTPVVVDIHGGPESQRRPSFNAVKQYFLNNGYAVFEPNVRGSAGYGKAYSHLDDVERRMDSVADIEAAVEWLHDHPAVDDERIVAMGGSYGGFMVLAAMTEYPDLWAAGIDIVGIASFVTFLENTGDWRRELREAEYGSLEEDREFLESVSPINHVDEIAAPLFVLHGANDPRVPVGEAEQIVEEASEHVPTRKLIFEDEGHGFSKLENRIEAYRAIVEFLHEHV</sequence>
<dbReference type="PANTHER" id="PTHR42776">
    <property type="entry name" value="SERINE PEPTIDASE S9 FAMILY MEMBER"/>
    <property type="match status" value="1"/>
</dbReference>
<feature type="domain" description="Peptidase S9 prolyl oligopeptidase catalytic" evidence="8">
    <location>
        <begin position="417"/>
        <end position="623"/>
    </location>
</feature>
<keyword evidence="2" id="KW-0720">Serine protease</keyword>
<dbReference type="OrthoDB" id="31240at2157"/>
<dbReference type="EMBL" id="WUUS01000004">
    <property type="protein sequence ID" value="MXR41154.1"/>
    <property type="molecule type" value="Genomic_DNA"/>
</dbReference>
<dbReference type="PROSITE" id="PS00708">
    <property type="entry name" value="PRO_ENDOPEP_SER"/>
    <property type="match status" value="1"/>
</dbReference>
<dbReference type="InterPro" id="IPR011042">
    <property type="entry name" value="6-blade_b-propeller_TolB-like"/>
</dbReference>
<dbReference type="GO" id="GO:0004252">
    <property type="term" value="F:serine-type endopeptidase activity"/>
    <property type="evidence" value="ECO:0007669"/>
    <property type="project" value="InterPro"/>
</dbReference>
<keyword evidence="1 9" id="KW-0378">Hydrolase</keyword>
<dbReference type="GO" id="GO:0006508">
    <property type="term" value="P:proteolysis"/>
    <property type="evidence" value="ECO:0007669"/>
    <property type="project" value="InterPro"/>
</dbReference>
<evidence type="ECO:0000256" key="6">
    <source>
        <dbReference type="ARBA" id="ARBA00045885"/>
    </source>
</evidence>
<keyword evidence="3" id="KW-0007">Acetylation</keyword>
<dbReference type="InterPro" id="IPR002470">
    <property type="entry name" value="Peptidase_S9A"/>
</dbReference>
<dbReference type="PRINTS" id="PR00862">
    <property type="entry name" value="PROLIGOPTASE"/>
</dbReference>
<evidence type="ECO:0000256" key="3">
    <source>
        <dbReference type="ARBA" id="ARBA00022990"/>
    </source>
</evidence>
<dbReference type="Gene3D" id="3.40.50.1820">
    <property type="entry name" value="alpha/beta hydrolase"/>
    <property type="match status" value="1"/>
</dbReference>
<comment type="function">
    <text evidence="6">This enzyme catalyzes the hydrolysis of the N-terminal peptide bond of an N-acetylated peptide to generate an N-acetylated amino acid and a peptide with a free N-terminus. It preferentially cleaves off Ac-Ala, Ac-Met and Ac-Ser. Also, involved in the degradation of oxidized and glycated proteins.</text>
</comment>
<keyword evidence="10" id="KW-1185">Reference proteome</keyword>
<dbReference type="RefSeq" id="WP_159665099.1">
    <property type="nucleotide sequence ID" value="NZ_WUUS01000004.1"/>
</dbReference>
<evidence type="ECO:0000313" key="10">
    <source>
        <dbReference type="Proteomes" id="UP000437065"/>
    </source>
</evidence>
<comment type="caution">
    <text evidence="9">The sequence shown here is derived from an EMBL/GenBank/DDBJ whole genome shotgun (WGS) entry which is preliminary data.</text>
</comment>
<evidence type="ECO:0000256" key="7">
    <source>
        <dbReference type="SAM" id="MobiDB-lite"/>
    </source>
</evidence>
<dbReference type="SUPFAM" id="SSF82171">
    <property type="entry name" value="DPP6 N-terminal domain-like"/>
    <property type="match status" value="1"/>
</dbReference>
<accession>A0A6B0SQF7</accession>
<reference evidence="9 10" key="1">
    <citation type="submission" date="2019-12" db="EMBL/GenBank/DDBJ databases">
        <title>Isolation and characterization of three novel carbon monoxide-oxidizing members of Halobacteria from salione crusts and soils.</title>
        <authorList>
            <person name="Myers M.R."/>
            <person name="King G.M."/>
        </authorList>
    </citation>
    <scope>NUCLEOTIDE SEQUENCE [LARGE SCALE GENOMIC DNA]</scope>
    <source>
        <strain evidence="9 10">WSA2</strain>
    </source>
</reference>
<keyword evidence="2" id="KW-0645">Protease</keyword>
<evidence type="ECO:0000256" key="4">
    <source>
        <dbReference type="ARBA" id="ARBA00032284"/>
    </source>
</evidence>
<evidence type="ECO:0000256" key="2">
    <source>
        <dbReference type="ARBA" id="ARBA00022825"/>
    </source>
</evidence>
<evidence type="ECO:0000259" key="8">
    <source>
        <dbReference type="Pfam" id="PF00326"/>
    </source>
</evidence>
<dbReference type="Gene3D" id="2.120.10.30">
    <property type="entry name" value="TolB, C-terminal domain"/>
    <property type="match status" value="2"/>
</dbReference>
<dbReference type="SUPFAM" id="SSF53474">
    <property type="entry name" value="alpha/beta-Hydrolases"/>
    <property type="match status" value="1"/>
</dbReference>
<proteinExistence type="predicted"/>
<feature type="region of interest" description="Disordered" evidence="7">
    <location>
        <begin position="231"/>
        <end position="254"/>
    </location>
</feature>
<dbReference type="Pfam" id="PF00326">
    <property type="entry name" value="Peptidase_S9"/>
    <property type="match status" value="1"/>
</dbReference>
<dbReference type="Pfam" id="PF07676">
    <property type="entry name" value="PD40"/>
    <property type="match status" value="1"/>
</dbReference>
<evidence type="ECO:0000313" key="9">
    <source>
        <dbReference type="EMBL" id="MXR41154.1"/>
    </source>
</evidence>
<gene>
    <name evidence="9" type="ORF">GRX01_07360</name>
</gene>
<dbReference type="InterPro" id="IPR011659">
    <property type="entry name" value="WD40"/>
</dbReference>
<dbReference type="InterPro" id="IPR002471">
    <property type="entry name" value="Pept_S9_AS"/>
</dbReference>
<dbReference type="InterPro" id="IPR029058">
    <property type="entry name" value="AB_hydrolase_fold"/>
</dbReference>
<dbReference type="PANTHER" id="PTHR42776:SF27">
    <property type="entry name" value="DIPEPTIDYL PEPTIDASE FAMILY MEMBER 6"/>
    <property type="match status" value="1"/>
</dbReference>
<name>A0A6B0SQF7_9EURY</name>